<feature type="transmembrane region" description="Helical" evidence="1">
    <location>
        <begin position="151"/>
        <end position="169"/>
    </location>
</feature>
<feature type="non-terminal residue" evidence="2">
    <location>
        <position position="258"/>
    </location>
</feature>
<evidence type="ECO:0000313" key="2">
    <source>
        <dbReference type="EMBL" id="TET07370.1"/>
    </source>
</evidence>
<feature type="transmembrane region" description="Helical" evidence="1">
    <location>
        <begin position="214"/>
        <end position="231"/>
    </location>
</feature>
<accession>A0A523RNM4</accession>
<feature type="transmembrane region" description="Helical" evidence="1">
    <location>
        <begin position="87"/>
        <end position="106"/>
    </location>
</feature>
<feature type="transmembrane region" description="Helical" evidence="1">
    <location>
        <begin position="39"/>
        <end position="59"/>
    </location>
</feature>
<feature type="transmembrane region" description="Helical" evidence="1">
    <location>
        <begin position="12"/>
        <end position="33"/>
    </location>
</feature>
<comment type="caution">
    <text evidence="2">The sequence shown here is derived from an EMBL/GenBank/DDBJ whole genome shotgun (WGS) entry which is preliminary data.</text>
</comment>
<evidence type="ECO:0000313" key="3">
    <source>
        <dbReference type="Proteomes" id="UP000316360"/>
    </source>
</evidence>
<feature type="transmembrane region" description="Helical" evidence="1">
    <location>
        <begin position="64"/>
        <end position="81"/>
    </location>
</feature>
<dbReference type="EMBL" id="SOKJ01000427">
    <property type="protein sequence ID" value="TET07370.1"/>
    <property type="molecule type" value="Genomic_DNA"/>
</dbReference>
<keyword evidence="1" id="KW-0472">Membrane</keyword>
<proteinExistence type="predicted"/>
<feature type="transmembrane region" description="Helical" evidence="1">
    <location>
        <begin position="118"/>
        <end position="139"/>
    </location>
</feature>
<keyword evidence="1" id="KW-1133">Transmembrane helix</keyword>
<feature type="transmembrane region" description="Helical" evidence="1">
    <location>
        <begin position="176"/>
        <end position="194"/>
    </location>
</feature>
<organism evidence="2 3">
    <name type="scientific">Aerophobetes bacterium</name>
    <dbReference type="NCBI Taxonomy" id="2030807"/>
    <lineage>
        <taxon>Bacteria</taxon>
        <taxon>Candidatus Aerophobota</taxon>
    </lineage>
</organism>
<gene>
    <name evidence="2" type="ORF">E3J84_07500</name>
</gene>
<feature type="transmembrane region" description="Helical" evidence="1">
    <location>
        <begin position="240"/>
        <end position="257"/>
    </location>
</feature>
<dbReference type="Proteomes" id="UP000316360">
    <property type="component" value="Unassembled WGS sequence"/>
</dbReference>
<evidence type="ECO:0000256" key="1">
    <source>
        <dbReference type="SAM" id="Phobius"/>
    </source>
</evidence>
<name>A0A523RNM4_UNCAE</name>
<reference evidence="2 3" key="1">
    <citation type="submission" date="2019-03" db="EMBL/GenBank/DDBJ databases">
        <title>Metabolic potential of uncultured bacteria and archaea associated with petroleum seepage in deep-sea sediments.</title>
        <authorList>
            <person name="Dong X."/>
            <person name="Hubert C."/>
        </authorList>
    </citation>
    <scope>NUCLEOTIDE SEQUENCE [LARGE SCALE GENOMIC DNA]</scope>
    <source>
        <strain evidence="2">E44_bin7</strain>
    </source>
</reference>
<protein>
    <submittedName>
        <fullName evidence="2">Uncharacterized protein</fullName>
    </submittedName>
</protein>
<dbReference type="AlphaFoldDB" id="A0A523RNM4"/>
<keyword evidence="1" id="KW-0812">Transmembrane</keyword>
<sequence>MNGIIDKSSIRFFSWQMWLLIGAGIIFCLALSLLYSLGVLGRVAIFGLTLVPFLPWLFFTRREATLLALIAAYFTAGYFFPELLAQGLIRGLFLALIGVTLLLELGIKKGIRRISTPLDKVLVLWLIVILISFIHGFYVRHNSTRYLFGDMYKFLELILVFWLTTFVVKSSRQVKFLIWGFLLMVVILGVADSMKFFRQAYFASNILLARVRAGAQFSSVFGLILAISLILHERRTITKAILMFLSLTFFISFILTFL</sequence>